<feature type="region of interest" description="Disordered" evidence="1">
    <location>
        <begin position="38"/>
        <end position="85"/>
    </location>
</feature>
<dbReference type="EMBL" id="MG011690">
    <property type="protein sequence ID" value="AVK75666.1"/>
    <property type="molecule type" value="Genomic_DNA"/>
</dbReference>
<evidence type="ECO:0008006" key="3">
    <source>
        <dbReference type="Google" id="ProtNLM"/>
    </source>
</evidence>
<dbReference type="PANTHER" id="PTHR46586">
    <property type="entry name" value="ANKYRIN REPEAT-CONTAINING PROTEIN"/>
    <property type="match status" value="1"/>
</dbReference>
<dbReference type="SUPFAM" id="SSF140860">
    <property type="entry name" value="Pseudo ankyrin repeat-like"/>
    <property type="match status" value="1"/>
</dbReference>
<dbReference type="Gene3D" id="1.25.40.20">
    <property type="entry name" value="Ankyrin repeat-containing domain"/>
    <property type="match status" value="1"/>
</dbReference>
<dbReference type="InterPro" id="IPR036770">
    <property type="entry name" value="Ankyrin_rpt-contain_sf"/>
</dbReference>
<organism evidence="2">
    <name type="scientific">Pandoravirus neocaledonia</name>
    <dbReference type="NCBI Taxonomy" id="2107708"/>
    <lineage>
        <taxon>Viruses</taxon>
        <taxon>Pandoravirus</taxon>
    </lineage>
</organism>
<accession>A0A2U7UB68</accession>
<dbReference type="Proteomes" id="UP000249287">
    <property type="component" value="Segment"/>
</dbReference>
<sequence>MRVHKRPVRTDDPVSCLAENPPPWVIYLLADSTSERNRRERREQYACTKKAVKEGRAQKRRRKREKGHAGHTDKKGARKKKKTEQMDATICAGALPSELWSAVLGAVGRPWRPVAARVCRRWRGIVLNLGEIDGPRPPPDVPLTQVESLRLRERLAGVRQRAAHRGLWLGVGLLVEAAALPQGAIDMLAWLRGEVKGDSNITPAAPRPIPWHPDATKAASGAGNLAALVWLDARGCPLDARRCAAAAASKGHLAVLGWLRRWHEAASPLEPSAPLWDETVHRAAGSCGRIDVLRWLDIEGCPRSPMAFVEAARAGHLDVVRWLAATNGRVGAFVRPPLDAACKAAKRGDVAMIECLYVAGCEGMDHPCLTEVAAAHGHVAVLAWLRTCLDPPCPWSRYTAPRALMGGHLDAFDWLVRAGCIIDANCFGPAACGNIPLLAWLRRGDDDEDDCRARDAYHSLIADRDDDDPITRAQKEAVRRLPGLPKACDWAGFEYVIYLNAACYGDVRTLEWLRAQGLVLTEYAAHDSFTAAIACGRVGAAGWMADAVPGVCLSRINRVIQPIADGLTRTLGWLHDNGIAWPPRSHSEASRSGQVGVLAWMYAKEGLRLRENDAARAHGQACNRAAQAGQIDAVDWLVDVGFHHDPALVMMWAVERACYGLLKWCRTAWEWPWSSDIAAAAADNHPAPFVGALRDSGCPWDTRVAATYATRGDLDSLVALGPAGRPTDPCPCDQSAIDAAIQKGHPHIAAYLHRFVYPDDAL</sequence>
<name>A0A2U7UB68_9VIRU</name>
<dbReference type="RefSeq" id="YP_009481669.1">
    <property type="nucleotide sequence ID" value="NC_037666.1"/>
</dbReference>
<dbReference type="KEGG" id="vg:36842379"/>
<protein>
    <recommendedName>
        <fullName evidence="3">Ankyrin repeat domain containing protein</fullName>
    </recommendedName>
</protein>
<gene>
    <name evidence="2" type="ORF">pneo_cds_59</name>
</gene>
<dbReference type="InterPro" id="IPR052050">
    <property type="entry name" value="SecEffector_AnkRepeat"/>
</dbReference>
<proteinExistence type="predicted"/>
<evidence type="ECO:0000313" key="2">
    <source>
        <dbReference type="EMBL" id="AVK75666.1"/>
    </source>
</evidence>
<evidence type="ECO:0000256" key="1">
    <source>
        <dbReference type="SAM" id="MobiDB-lite"/>
    </source>
</evidence>
<dbReference type="GeneID" id="36842379"/>
<reference evidence="2" key="1">
    <citation type="journal article" date="2018" name="Nat. Commun.">
        <title>Diversity and evolution of the emerging Pandoraviridae family.</title>
        <authorList>
            <person name="Legendre M."/>
            <person name="Fabre E."/>
            <person name="Poirot O."/>
            <person name="Jeudy S."/>
            <person name="Lartigue A."/>
            <person name="Alempic J.M."/>
            <person name="Beucher L."/>
            <person name="Philippe N."/>
            <person name="Bertaux L."/>
            <person name="Christo-Foroux E."/>
            <person name="Labadie K."/>
            <person name="Coute Y."/>
            <person name="Abergel C."/>
            <person name="Claverie J.M."/>
        </authorList>
    </citation>
    <scope>NUCLEOTIDE SEQUENCE [LARGE SCALE GENOMIC DNA]</scope>
    <source>
        <strain evidence="2">Neocaledonia</strain>
    </source>
</reference>
<dbReference type="PANTHER" id="PTHR46586:SF3">
    <property type="entry name" value="ANKYRIN REPEAT-CONTAINING PROTEIN"/>
    <property type="match status" value="1"/>
</dbReference>